<comment type="caution">
    <text evidence="1">The sequence shown here is derived from an EMBL/GenBank/DDBJ whole genome shotgun (WGS) entry which is preliminary data.</text>
</comment>
<evidence type="ECO:0008006" key="3">
    <source>
        <dbReference type="Google" id="ProtNLM"/>
    </source>
</evidence>
<organism evidence="1 2">
    <name type="scientific">Candidimonas nitroreducens</name>
    <dbReference type="NCBI Taxonomy" id="683354"/>
    <lineage>
        <taxon>Bacteria</taxon>
        <taxon>Pseudomonadati</taxon>
        <taxon>Pseudomonadota</taxon>
        <taxon>Betaproteobacteria</taxon>
        <taxon>Burkholderiales</taxon>
        <taxon>Alcaligenaceae</taxon>
        <taxon>Candidimonas</taxon>
    </lineage>
</organism>
<dbReference type="EMBL" id="NJIH01000014">
    <property type="protein sequence ID" value="OWT54759.1"/>
    <property type="molecule type" value="Genomic_DNA"/>
</dbReference>
<sequence length="396" mass="43517">MKTLPLEGVVVLDLSRQLPGPVATQMLADFGADVIKIEDTRQGDDFRRVEPLVQGVSTRHMMLNRNKRGLAIDLKSADGRAIFLGLARRADVVFEQFRPGVVERLGIHYDAVRVVNPKIVYCALSGFGQHGPLRDVVAHDPNYLSISGILSLLGRRGGPPAMSGPQISDLTAASMATIGILMALRRAEKTGEGEYIDIALFDSAFSLAVTALSSYVGSGTAPVRGQERHNGRYPWSDIYETADGGYITLSAIEPHFYRNLCQALGHPEWSELQYADDAQQESIRETLRVLFLTRTRDEWFEQLKDKEVCISPVLSVAEAAQSEQVQARECLVPHRHPVAGDTQLLATPIRFKHAPASIRRHAPALGEHSVEVLKLLGFQAEKIEDLLARGVVRASA</sequence>
<dbReference type="InterPro" id="IPR023606">
    <property type="entry name" value="CoA-Trfase_III_dom_1_sf"/>
</dbReference>
<protein>
    <recommendedName>
        <fullName evidence="3">Carnitine dehydratase</fullName>
    </recommendedName>
</protein>
<dbReference type="PANTHER" id="PTHR48228">
    <property type="entry name" value="SUCCINYL-COA--D-CITRAMALATE COA-TRANSFERASE"/>
    <property type="match status" value="1"/>
</dbReference>
<dbReference type="AlphaFoldDB" id="A0A225M719"/>
<proteinExistence type="predicted"/>
<dbReference type="InterPro" id="IPR003673">
    <property type="entry name" value="CoA-Trfase_fam_III"/>
</dbReference>
<accession>A0A225M719</accession>
<dbReference type="SUPFAM" id="SSF89796">
    <property type="entry name" value="CoA-transferase family III (CaiB/BaiF)"/>
    <property type="match status" value="1"/>
</dbReference>
<dbReference type="InterPro" id="IPR050509">
    <property type="entry name" value="CoA-transferase_III"/>
</dbReference>
<dbReference type="PANTHER" id="PTHR48228:SF5">
    <property type="entry name" value="ALPHA-METHYLACYL-COA RACEMASE"/>
    <property type="match status" value="1"/>
</dbReference>
<evidence type="ECO:0000313" key="2">
    <source>
        <dbReference type="Proteomes" id="UP000214603"/>
    </source>
</evidence>
<dbReference type="Proteomes" id="UP000214603">
    <property type="component" value="Unassembled WGS sequence"/>
</dbReference>
<dbReference type="GO" id="GO:0003824">
    <property type="term" value="F:catalytic activity"/>
    <property type="evidence" value="ECO:0007669"/>
    <property type="project" value="InterPro"/>
</dbReference>
<dbReference type="Gene3D" id="3.40.50.10540">
    <property type="entry name" value="Crotonobetainyl-coa:carnitine coa-transferase, domain 1"/>
    <property type="match status" value="1"/>
</dbReference>
<reference evidence="2" key="1">
    <citation type="submission" date="2017-06" db="EMBL/GenBank/DDBJ databases">
        <title>Herbaspirillum phytohormonus sp. nov., isolated from the root nodule of Robinia pseudoacacia in lead-zinc mine.</title>
        <authorList>
            <person name="Fan M."/>
            <person name="Lin Y."/>
        </authorList>
    </citation>
    <scope>NUCLEOTIDE SEQUENCE [LARGE SCALE GENOMIC DNA]</scope>
    <source>
        <strain evidence="2">SC-089</strain>
    </source>
</reference>
<dbReference type="Gene3D" id="3.30.1540.10">
    <property type="entry name" value="formyl-coa transferase, domain 3"/>
    <property type="match status" value="1"/>
</dbReference>
<evidence type="ECO:0000313" key="1">
    <source>
        <dbReference type="EMBL" id="OWT54759.1"/>
    </source>
</evidence>
<dbReference type="InterPro" id="IPR044855">
    <property type="entry name" value="CoA-Trfase_III_dom3_sf"/>
</dbReference>
<dbReference type="Pfam" id="PF02515">
    <property type="entry name" value="CoA_transf_3"/>
    <property type="match status" value="1"/>
</dbReference>
<gene>
    <name evidence="1" type="ORF">CEY11_21605</name>
</gene>
<keyword evidence="2" id="KW-1185">Reference proteome</keyword>
<name>A0A225M719_9BURK</name>